<keyword evidence="3" id="KW-1185">Reference proteome</keyword>
<organism evidence="2 3">
    <name type="scientific">Rubus argutus</name>
    <name type="common">Southern blackberry</name>
    <dbReference type="NCBI Taxonomy" id="59490"/>
    <lineage>
        <taxon>Eukaryota</taxon>
        <taxon>Viridiplantae</taxon>
        <taxon>Streptophyta</taxon>
        <taxon>Embryophyta</taxon>
        <taxon>Tracheophyta</taxon>
        <taxon>Spermatophyta</taxon>
        <taxon>Magnoliopsida</taxon>
        <taxon>eudicotyledons</taxon>
        <taxon>Gunneridae</taxon>
        <taxon>Pentapetalae</taxon>
        <taxon>rosids</taxon>
        <taxon>fabids</taxon>
        <taxon>Rosales</taxon>
        <taxon>Rosaceae</taxon>
        <taxon>Rosoideae</taxon>
        <taxon>Rosoideae incertae sedis</taxon>
        <taxon>Rubus</taxon>
    </lineage>
</organism>
<dbReference type="EMBL" id="JBEDUW010000001">
    <property type="protein sequence ID" value="KAK9950798.1"/>
    <property type="molecule type" value="Genomic_DNA"/>
</dbReference>
<evidence type="ECO:0000256" key="1">
    <source>
        <dbReference type="SAM" id="MobiDB-lite"/>
    </source>
</evidence>
<sequence>MVINPQPVIGIKRTTGATLKLRAPNNDDKRSKPSTLEGNSITKPKVPMSRYEKYTPLVGSKIEIFAVVSLDLLEPKKIKPPMKGRMDESLYCRYHREYKHTLEKCVHLVDAYQALINKGAPSIQRFIKRDGNQAGNSRLVIQEERPDNPRAIIHTISGGLTLAGSSNRAQKAYARVITADILSIDAMPSKVRRLMKEPIIFTDEDGEGLVYPHNDPIIIISLIADCEVSHILVDGRSAVNIISTEAFAKLGVGTEILT</sequence>
<dbReference type="AlphaFoldDB" id="A0AAW1YQJ2"/>
<name>A0AAW1YQJ2_RUBAR</name>
<gene>
    <name evidence="2" type="ORF">M0R45_006266</name>
</gene>
<accession>A0AAW1YQJ2</accession>
<feature type="compositionally biased region" description="Polar residues" evidence="1">
    <location>
        <begin position="33"/>
        <end position="42"/>
    </location>
</feature>
<evidence type="ECO:0000313" key="3">
    <source>
        <dbReference type="Proteomes" id="UP001457282"/>
    </source>
</evidence>
<protein>
    <submittedName>
        <fullName evidence="2">Uncharacterized protein</fullName>
    </submittedName>
</protein>
<dbReference type="Proteomes" id="UP001457282">
    <property type="component" value="Unassembled WGS sequence"/>
</dbReference>
<dbReference type="PANTHER" id="PTHR33240:SF15">
    <property type="entry name" value="GAG-PRO-LIKE PROTEIN"/>
    <property type="match status" value="1"/>
</dbReference>
<comment type="caution">
    <text evidence="2">The sequence shown here is derived from an EMBL/GenBank/DDBJ whole genome shotgun (WGS) entry which is preliminary data.</text>
</comment>
<reference evidence="2 3" key="1">
    <citation type="journal article" date="2023" name="G3 (Bethesda)">
        <title>A chromosome-length genome assembly and annotation of blackberry (Rubus argutus, cv. 'Hillquist').</title>
        <authorList>
            <person name="Bruna T."/>
            <person name="Aryal R."/>
            <person name="Dudchenko O."/>
            <person name="Sargent D.J."/>
            <person name="Mead D."/>
            <person name="Buti M."/>
            <person name="Cavallini A."/>
            <person name="Hytonen T."/>
            <person name="Andres J."/>
            <person name="Pham M."/>
            <person name="Weisz D."/>
            <person name="Mascagni F."/>
            <person name="Usai G."/>
            <person name="Natali L."/>
            <person name="Bassil N."/>
            <person name="Fernandez G.E."/>
            <person name="Lomsadze A."/>
            <person name="Armour M."/>
            <person name="Olukolu B."/>
            <person name="Poorten T."/>
            <person name="Britton C."/>
            <person name="Davik J."/>
            <person name="Ashrafi H."/>
            <person name="Aiden E.L."/>
            <person name="Borodovsky M."/>
            <person name="Worthington M."/>
        </authorList>
    </citation>
    <scope>NUCLEOTIDE SEQUENCE [LARGE SCALE GENOMIC DNA]</scope>
    <source>
        <strain evidence="2">PI 553951</strain>
    </source>
</reference>
<proteinExistence type="predicted"/>
<feature type="region of interest" description="Disordered" evidence="1">
    <location>
        <begin position="22"/>
        <end position="43"/>
    </location>
</feature>
<dbReference type="PANTHER" id="PTHR33240">
    <property type="entry name" value="OS08G0508500 PROTEIN"/>
    <property type="match status" value="1"/>
</dbReference>
<evidence type="ECO:0000313" key="2">
    <source>
        <dbReference type="EMBL" id="KAK9950798.1"/>
    </source>
</evidence>